<sequence length="272" mass="31748">MKKRSLEKRNSFYNNSNPLFKKILNTIPRPLLIRLSIIGRPILAFLLKGNKYTDPIDGKSYRKFLPYGYEIVRENVLSPGTLSLERHRLFWLYLQNETGFFTKNLKVLHFAPEQAFYKKFRKMKNLDYTTTDLNSPIADVKADICDLPFQDNEFDFIICNHVLEHIPNDTKAMREIYRVLAPGGTAILQIPYKANLEKTFEDDSITDPKERAKIFGQYDHVRVYGMDYFTKLESIGFKVEAVDYTNIIPSEKVEKYRLAKGELIPVCKKLIT</sequence>
<protein>
    <submittedName>
        <fullName evidence="2">SAM-dependent methyltransferase</fullName>
    </submittedName>
</protein>
<dbReference type="CDD" id="cd02440">
    <property type="entry name" value="AdoMet_MTases"/>
    <property type="match status" value="1"/>
</dbReference>
<dbReference type="AlphaFoldDB" id="A0A5C6Z028"/>
<gene>
    <name evidence="2" type="ORF">ESU54_08455</name>
</gene>
<dbReference type="Proteomes" id="UP000321497">
    <property type="component" value="Unassembled WGS sequence"/>
</dbReference>
<reference evidence="2 3" key="1">
    <citation type="submission" date="2019-08" db="EMBL/GenBank/DDBJ databases">
        <title>Genome of Aequorivita antarctica SW49 (type strain).</title>
        <authorList>
            <person name="Bowman J.P."/>
        </authorList>
    </citation>
    <scope>NUCLEOTIDE SEQUENCE [LARGE SCALE GENOMIC DNA]</scope>
    <source>
        <strain evidence="2 3">SW49</strain>
    </source>
</reference>
<dbReference type="InterPro" id="IPR029063">
    <property type="entry name" value="SAM-dependent_MTases_sf"/>
</dbReference>
<keyword evidence="2" id="KW-0489">Methyltransferase</keyword>
<evidence type="ECO:0000313" key="2">
    <source>
        <dbReference type="EMBL" id="TXD73344.1"/>
    </source>
</evidence>
<evidence type="ECO:0000313" key="3">
    <source>
        <dbReference type="Proteomes" id="UP000321497"/>
    </source>
</evidence>
<keyword evidence="3" id="KW-1185">Reference proteome</keyword>
<dbReference type="PANTHER" id="PTHR43591">
    <property type="entry name" value="METHYLTRANSFERASE"/>
    <property type="match status" value="1"/>
</dbReference>
<comment type="caution">
    <text evidence="2">The sequence shown here is derived from an EMBL/GenBank/DDBJ whole genome shotgun (WGS) entry which is preliminary data.</text>
</comment>
<dbReference type="RefSeq" id="WP_111844522.1">
    <property type="nucleotide sequence ID" value="NZ_UEGI01000007.1"/>
</dbReference>
<dbReference type="GO" id="GO:0032259">
    <property type="term" value="P:methylation"/>
    <property type="evidence" value="ECO:0007669"/>
    <property type="project" value="UniProtKB-KW"/>
</dbReference>
<dbReference type="InterPro" id="IPR013216">
    <property type="entry name" value="Methyltransf_11"/>
</dbReference>
<dbReference type="EMBL" id="VORT01000005">
    <property type="protein sequence ID" value="TXD73344.1"/>
    <property type="molecule type" value="Genomic_DNA"/>
</dbReference>
<name>A0A5C6Z028_9FLAO</name>
<proteinExistence type="predicted"/>
<accession>A0A5C6Z028</accession>
<dbReference type="GO" id="GO:0008757">
    <property type="term" value="F:S-adenosylmethionine-dependent methyltransferase activity"/>
    <property type="evidence" value="ECO:0007669"/>
    <property type="project" value="InterPro"/>
</dbReference>
<feature type="domain" description="Methyltransferase type 11" evidence="1">
    <location>
        <begin position="137"/>
        <end position="187"/>
    </location>
</feature>
<organism evidence="2 3">
    <name type="scientific">Aequorivita antarctica</name>
    <dbReference type="NCBI Taxonomy" id="153266"/>
    <lineage>
        <taxon>Bacteria</taxon>
        <taxon>Pseudomonadati</taxon>
        <taxon>Bacteroidota</taxon>
        <taxon>Flavobacteriia</taxon>
        <taxon>Flavobacteriales</taxon>
        <taxon>Flavobacteriaceae</taxon>
        <taxon>Aequorivita</taxon>
    </lineage>
</organism>
<keyword evidence="2" id="KW-0808">Transferase</keyword>
<dbReference type="SUPFAM" id="SSF53335">
    <property type="entry name" value="S-adenosyl-L-methionine-dependent methyltransferases"/>
    <property type="match status" value="1"/>
</dbReference>
<dbReference type="OrthoDB" id="3896938at2"/>
<evidence type="ECO:0000259" key="1">
    <source>
        <dbReference type="Pfam" id="PF08241"/>
    </source>
</evidence>
<dbReference type="Pfam" id="PF08241">
    <property type="entry name" value="Methyltransf_11"/>
    <property type="match status" value="1"/>
</dbReference>
<dbReference type="Gene3D" id="3.40.50.150">
    <property type="entry name" value="Vaccinia Virus protein VP39"/>
    <property type="match status" value="1"/>
</dbReference>